<accession>A0A8J3MUD1</accession>
<organism evidence="1 2">
    <name type="scientific">Ktedonospora formicarum</name>
    <dbReference type="NCBI Taxonomy" id="2778364"/>
    <lineage>
        <taxon>Bacteria</taxon>
        <taxon>Bacillati</taxon>
        <taxon>Chloroflexota</taxon>
        <taxon>Ktedonobacteria</taxon>
        <taxon>Ktedonobacterales</taxon>
        <taxon>Ktedonobacteraceae</taxon>
        <taxon>Ktedonospora</taxon>
    </lineage>
</organism>
<dbReference type="Pfam" id="PF04075">
    <property type="entry name" value="F420H2_quin_red"/>
    <property type="match status" value="1"/>
</dbReference>
<dbReference type="InterPro" id="IPR012349">
    <property type="entry name" value="Split_barrel_FMN-bd"/>
</dbReference>
<gene>
    <name evidence="1" type="ORF">KSX_62480</name>
</gene>
<evidence type="ECO:0008006" key="3">
    <source>
        <dbReference type="Google" id="ProtNLM"/>
    </source>
</evidence>
<dbReference type="AlphaFoldDB" id="A0A8J3MUD1"/>
<evidence type="ECO:0000313" key="2">
    <source>
        <dbReference type="Proteomes" id="UP000612362"/>
    </source>
</evidence>
<reference evidence="1" key="1">
    <citation type="submission" date="2020-10" db="EMBL/GenBank/DDBJ databases">
        <title>Taxonomic study of unclassified bacteria belonging to the class Ktedonobacteria.</title>
        <authorList>
            <person name="Yabe S."/>
            <person name="Wang C.M."/>
            <person name="Zheng Y."/>
            <person name="Sakai Y."/>
            <person name="Cavaletti L."/>
            <person name="Monciardini P."/>
            <person name="Donadio S."/>
        </authorList>
    </citation>
    <scope>NUCLEOTIDE SEQUENCE</scope>
    <source>
        <strain evidence="1">SOSP1-1</strain>
    </source>
</reference>
<dbReference type="EMBL" id="BNJF01000003">
    <property type="protein sequence ID" value="GHO48085.1"/>
    <property type="molecule type" value="Genomic_DNA"/>
</dbReference>
<dbReference type="Proteomes" id="UP000612362">
    <property type="component" value="Unassembled WGS sequence"/>
</dbReference>
<name>A0A8J3MUD1_9CHLR</name>
<comment type="caution">
    <text evidence="1">The sequence shown here is derived from an EMBL/GenBank/DDBJ whole genome shotgun (WGS) entry which is preliminary data.</text>
</comment>
<protein>
    <recommendedName>
        <fullName evidence="3">Nitroreductase family deazaflavin-dependent oxidoreductase</fullName>
    </recommendedName>
</protein>
<evidence type="ECO:0000313" key="1">
    <source>
        <dbReference type="EMBL" id="GHO48085.1"/>
    </source>
</evidence>
<proteinExistence type="predicted"/>
<keyword evidence="2" id="KW-1185">Reference proteome</keyword>
<sequence length="156" mass="17048">MQATPSTNQASYRLIQAIFNPIARTVLRSPLHGLLDSQLLVISFTGRKSGKLYNIPIGYARLDADALLIGVGGSWWKNLRGGAKVKVALKGKVRSGMTEVVTGEEEAADLYTHMLAQTPTQARFAHIKAEADGRPNREDLRRALQGGFALVKIHLQ</sequence>
<dbReference type="RefSeq" id="WP_220197297.1">
    <property type="nucleotide sequence ID" value="NZ_BNJF01000003.1"/>
</dbReference>
<dbReference type="InterPro" id="IPR004378">
    <property type="entry name" value="F420H2_quin_Rdtase"/>
</dbReference>
<dbReference type="GO" id="GO:0016491">
    <property type="term" value="F:oxidoreductase activity"/>
    <property type="evidence" value="ECO:0007669"/>
    <property type="project" value="InterPro"/>
</dbReference>
<dbReference type="Gene3D" id="2.30.110.10">
    <property type="entry name" value="Electron Transport, Fmn-binding Protein, Chain A"/>
    <property type="match status" value="1"/>
</dbReference>